<feature type="non-terminal residue" evidence="2">
    <location>
        <position position="1"/>
    </location>
</feature>
<evidence type="ECO:0000313" key="2">
    <source>
        <dbReference type="EMBL" id="SVB41538.1"/>
    </source>
</evidence>
<dbReference type="EMBL" id="UINC01040950">
    <property type="protein sequence ID" value="SVB41538.1"/>
    <property type="molecule type" value="Genomic_DNA"/>
</dbReference>
<feature type="transmembrane region" description="Helical" evidence="1">
    <location>
        <begin position="12"/>
        <end position="32"/>
    </location>
</feature>
<sequence>EFWNRMELKVKPYNIFFFFIFLGLSCTDNPFWNDPPTKVMKLTGIVDTENNITNTPAYVWFEGLDIDTVTNENKEFIIEINRTQSPAGNINGPLKIYFYLHNYRISHATIYFTNGYFSDSQTDFSADGELLEPVLLEKLVSAETYLPPIFNSSFEETLKVKLDLDVHSLTAWLIGYKRVLSQNTYLPSGVIFRSLVDPQVIHINRLHNDSIVPLEYDPGSAITWVYEIDSDSLLLLPGMYEVFPFFLVSQDHIPDDLLYSLGIDNISAINSAYLQLPMDMIPGTLIVQ</sequence>
<protein>
    <recommendedName>
        <fullName evidence="3">DUF4249 family protein</fullName>
    </recommendedName>
</protein>
<keyword evidence="1" id="KW-0812">Transmembrane</keyword>
<reference evidence="2" key="1">
    <citation type="submission" date="2018-05" db="EMBL/GenBank/DDBJ databases">
        <authorList>
            <person name="Lanie J.A."/>
            <person name="Ng W.-L."/>
            <person name="Kazmierczak K.M."/>
            <person name="Andrzejewski T.M."/>
            <person name="Davidsen T.M."/>
            <person name="Wayne K.J."/>
            <person name="Tettelin H."/>
            <person name="Glass J.I."/>
            <person name="Rusch D."/>
            <person name="Podicherti R."/>
            <person name="Tsui H.-C.T."/>
            <person name="Winkler M.E."/>
        </authorList>
    </citation>
    <scope>NUCLEOTIDE SEQUENCE</scope>
</reference>
<proteinExistence type="predicted"/>
<dbReference type="AlphaFoldDB" id="A0A382DT18"/>
<organism evidence="2">
    <name type="scientific">marine metagenome</name>
    <dbReference type="NCBI Taxonomy" id="408172"/>
    <lineage>
        <taxon>unclassified sequences</taxon>
        <taxon>metagenomes</taxon>
        <taxon>ecological metagenomes</taxon>
    </lineage>
</organism>
<evidence type="ECO:0008006" key="3">
    <source>
        <dbReference type="Google" id="ProtNLM"/>
    </source>
</evidence>
<gene>
    <name evidence="2" type="ORF">METZ01_LOCUS194392</name>
</gene>
<evidence type="ECO:0000256" key="1">
    <source>
        <dbReference type="SAM" id="Phobius"/>
    </source>
</evidence>
<keyword evidence="1" id="KW-0472">Membrane</keyword>
<name>A0A382DT18_9ZZZZ</name>
<accession>A0A382DT18</accession>
<keyword evidence="1" id="KW-1133">Transmembrane helix</keyword>